<feature type="transmembrane region" description="Helical" evidence="7">
    <location>
        <begin position="20"/>
        <end position="40"/>
    </location>
</feature>
<proteinExistence type="inferred from homology"/>
<dbReference type="GO" id="GO:0017038">
    <property type="term" value="P:protein import"/>
    <property type="evidence" value="ECO:0007669"/>
    <property type="project" value="TreeGrafter"/>
</dbReference>
<keyword evidence="6" id="KW-0813">Transport</keyword>
<accession>A0A2V1GXQ4</accession>
<feature type="transmembrane region" description="Helical" evidence="7">
    <location>
        <begin position="103"/>
        <end position="129"/>
    </location>
</feature>
<keyword evidence="5 7" id="KW-0472">Membrane</keyword>
<evidence type="ECO:0000256" key="4">
    <source>
        <dbReference type="ARBA" id="ARBA00022989"/>
    </source>
</evidence>
<dbReference type="AlphaFoldDB" id="A0A2V1GXQ4"/>
<keyword evidence="4 7" id="KW-1133">Transmembrane helix</keyword>
<name>A0A2V1GXQ4_9GAMM</name>
<evidence type="ECO:0000256" key="1">
    <source>
        <dbReference type="ARBA" id="ARBA00004651"/>
    </source>
</evidence>
<dbReference type="PANTHER" id="PTHR30625">
    <property type="entry name" value="PROTEIN TOLQ"/>
    <property type="match status" value="1"/>
</dbReference>
<keyword evidence="9" id="KW-0966">Cell projection</keyword>
<dbReference type="Proteomes" id="UP000244906">
    <property type="component" value="Unassembled WGS sequence"/>
</dbReference>
<protein>
    <submittedName>
        <fullName evidence="9">Flagellar motor protein MotA</fullName>
    </submittedName>
</protein>
<feature type="domain" description="MotA/TolQ/ExbB proton channel" evidence="8">
    <location>
        <begin position="53"/>
        <end position="144"/>
    </location>
</feature>
<keyword evidence="6" id="KW-0653">Protein transport</keyword>
<evidence type="ECO:0000256" key="7">
    <source>
        <dbReference type="SAM" id="Phobius"/>
    </source>
</evidence>
<evidence type="ECO:0000256" key="6">
    <source>
        <dbReference type="RuleBase" id="RU004057"/>
    </source>
</evidence>
<dbReference type="RefSeq" id="WP_116685155.1">
    <property type="nucleotide sequence ID" value="NZ_CAWNYD010000001.1"/>
</dbReference>
<comment type="caution">
    <text evidence="9">The sequence shown here is derived from an EMBL/GenBank/DDBJ whole genome shotgun (WGS) entry which is preliminary data.</text>
</comment>
<dbReference type="PANTHER" id="PTHR30625:SF3">
    <property type="entry name" value="TOL-PAL SYSTEM PROTEIN TOLQ"/>
    <property type="match status" value="1"/>
</dbReference>
<keyword evidence="2" id="KW-1003">Cell membrane</keyword>
<dbReference type="InterPro" id="IPR050790">
    <property type="entry name" value="ExbB/TolQ_transport"/>
</dbReference>
<feature type="transmembrane region" description="Helical" evidence="7">
    <location>
        <begin position="72"/>
        <end position="97"/>
    </location>
</feature>
<sequence>MLSSFSISLMHQLTNWLLEPVIWLLILMVFLSIWEAGQAIGERFDGLKQLAEKATINQVEKLARKRIERADFITRISPMLGLMGTLIPLGPGLAALGDGELKILTTAMTVAFDTTVMGLLAGIFGFVLARLRRRWYSDLLDEMDLQQQVSLANHQASQQFDEQTNTPSQSTVAAISAQKTIKVASDG</sequence>
<dbReference type="OrthoDB" id="3178152at2"/>
<gene>
    <name evidence="9" type="ORF">DC094_00545</name>
</gene>
<dbReference type="InterPro" id="IPR002898">
    <property type="entry name" value="MotA_ExbB_proton_chnl"/>
</dbReference>
<evidence type="ECO:0000256" key="5">
    <source>
        <dbReference type="ARBA" id="ARBA00023136"/>
    </source>
</evidence>
<dbReference type="Pfam" id="PF01618">
    <property type="entry name" value="MotA_ExbB"/>
    <property type="match status" value="1"/>
</dbReference>
<dbReference type="GO" id="GO:0005886">
    <property type="term" value="C:plasma membrane"/>
    <property type="evidence" value="ECO:0007669"/>
    <property type="project" value="UniProtKB-SubCell"/>
</dbReference>
<evidence type="ECO:0000256" key="2">
    <source>
        <dbReference type="ARBA" id="ARBA00022475"/>
    </source>
</evidence>
<comment type="subcellular location">
    <subcellularLocation>
        <location evidence="1">Cell membrane</location>
        <topology evidence="1">Multi-pass membrane protein</topology>
    </subcellularLocation>
    <subcellularLocation>
        <location evidence="6">Membrane</location>
        <topology evidence="6">Multi-pass membrane protein</topology>
    </subcellularLocation>
</comment>
<evidence type="ECO:0000313" key="9">
    <source>
        <dbReference type="EMBL" id="PVZ71566.1"/>
    </source>
</evidence>
<keyword evidence="10" id="KW-1185">Reference proteome</keyword>
<comment type="similarity">
    <text evidence="6">Belongs to the exbB/tolQ family.</text>
</comment>
<organism evidence="9 10">
    <name type="scientific">Pelagibaculum spongiae</name>
    <dbReference type="NCBI Taxonomy" id="2080658"/>
    <lineage>
        <taxon>Bacteria</taxon>
        <taxon>Pseudomonadati</taxon>
        <taxon>Pseudomonadota</taxon>
        <taxon>Gammaproteobacteria</taxon>
        <taxon>Oceanospirillales</taxon>
        <taxon>Pelagibaculum</taxon>
    </lineage>
</organism>
<evidence type="ECO:0000256" key="3">
    <source>
        <dbReference type="ARBA" id="ARBA00022692"/>
    </source>
</evidence>
<evidence type="ECO:0000313" key="10">
    <source>
        <dbReference type="Proteomes" id="UP000244906"/>
    </source>
</evidence>
<dbReference type="EMBL" id="QDDL01000001">
    <property type="protein sequence ID" value="PVZ71566.1"/>
    <property type="molecule type" value="Genomic_DNA"/>
</dbReference>
<keyword evidence="9" id="KW-0969">Cilium</keyword>
<reference evidence="9 10" key="1">
    <citation type="submission" date="2018-04" db="EMBL/GenBank/DDBJ databases">
        <title>Thalassorhabdus spongiae gen. nov., sp. nov., isolated from a marine sponge in South-West Iceland.</title>
        <authorList>
            <person name="Knobloch S."/>
            <person name="Daussin A."/>
            <person name="Johannsson R."/>
            <person name="Marteinsson V.T."/>
        </authorList>
    </citation>
    <scope>NUCLEOTIDE SEQUENCE [LARGE SCALE GENOMIC DNA]</scope>
    <source>
        <strain evidence="9 10">Hp12</strain>
    </source>
</reference>
<evidence type="ECO:0000259" key="8">
    <source>
        <dbReference type="Pfam" id="PF01618"/>
    </source>
</evidence>
<keyword evidence="9" id="KW-0282">Flagellum</keyword>
<keyword evidence="3 7" id="KW-0812">Transmembrane</keyword>